<keyword evidence="1" id="KW-0732">Signal</keyword>
<accession>A0AAN9FVQ1</accession>
<dbReference type="EMBL" id="JBAMIC010004070">
    <property type="protein sequence ID" value="KAK7087332.1"/>
    <property type="molecule type" value="Genomic_DNA"/>
</dbReference>
<organism evidence="2 3">
    <name type="scientific">Littorina saxatilis</name>
    <dbReference type="NCBI Taxonomy" id="31220"/>
    <lineage>
        <taxon>Eukaryota</taxon>
        <taxon>Metazoa</taxon>
        <taxon>Spiralia</taxon>
        <taxon>Lophotrochozoa</taxon>
        <taxon>Mollusca</taxon>
        <taxon>Gastropoda</taxon>
        <taxon>Caenogastropoda</taxon>
        <taxon>Littorinimorpha</taxon>
        <taxon>Littorinoidea</taxon>
        <taxon>Littorinidae</taxon>
        <taxon>Littorina</taxon>
    </lineage>
</organism>
<name>A0AAN9FVQ1_9CAEN</name>
<dbReference type="Proteomes" id="UP001374579">
    <property type="component" value="Unassembled WGS sequence"/>
</dbReference>
<keyword evidence="3" id="KW-1185">Reference proteome</keyword>
<feature type="signal peptide" evidence="1">
    <location>
        <begin position="1"/>
        <end position="23"/>
    </location>
</feature>
<proteinExistence type="predicted"/>
<evidence type="ECO:0000256" key="1">
    <source>
        <dbReference type="SAM" id="SignalP"/>
    </source>
</evidence>
<sequence length="165" mass="18581">MGSVYNRLCLLFALLCFVPVVLVDTPDGRLSCPTRWREGDTQILKCTVKVAQYTNSSCQQFPDLVDFQFTAKDQTFPSSECAVYGLTETCDGRFQPKHCRCREISDGCYVVEFAVTARRDRHEGGSWKCVPGCSDRFFRNPFLHGESADALTCGPVEFGELCFFL</sequence>
<evidence type="ECO:0000313" key="2">
    <source>
        <dbReference type="EMBL" id="KAK7087332.1"/>
    </source>
</evidence>
<dbReference type="AlphaFoldDB" id="A0AAN9FVQ1"/>
<feature type="chain" id="PRO_5043026614" evidence="1">
    <location>
        <begin position="24"/>
        <end position="165"/>
    </location>
</feature>
<evidence type="ECO:0000313" key="3">
    <source>
        <dbReference type="Proteomes" id="UP001374579"/>
    </source>
</evidence>
<reference evidence="2 3" key="1">
    <citation type="submission" date="2024-02" db="EMBL/GenBank/DDBJ databases">
        <title>Chromosome-scale genome assembly of the rough periwinkle Littorina saxatilis.</title>
        <authorList>
            <person name="De Jode A."/>
            <person name="Faria R."/>
            <person name="Formenti G."/>
            <person name="Sims Y."/>
            <person name="Smith T.P."/>
            <person name="Tracey A."/>
            <person name="Wood J.M.D."/>
            <person name="Zagrodzka Z.B."/>
            <person name="Johannesson K."/>
            <person name="Butlin R.K."/>
            <person name="Leder E.H."/>
        </authorList>
    </citation>
    <scope>NUCLEOTIDE SEQUENCE [LARGE SCALE GENOMIC DNA]</scope>
    <source>
        <strain evidence="2">Snail1</strain>
        <tissue evidence="2">Muscle</tissue>
    </source>
</reference>
<comment type="caution">
    <text evidence="2">The sequence shown here is derived from an EMBL/GenBank/DDBJ whole genome shotgun (WGS) entry which is preliminary data.</text>
</comment>
<gene>
    <name evidence="2" type="ORF">V1264_021401</name>
</gene>
<protein>
    <submittedName>
        <fullName evidence="2">Uncharacterized protein</fullName>
    </submittedName>
</protein>